<protein>
    <submittedName>
        <fullName evidence="2">Adenylate guanylate cyclase domain-containing</fullName>
    </submittedName>
</protein>
<keyword evidence="3" id="KW-1185">Reference proteome</keyword>
<organism evidence="2 3">
    <name type="scientific">Paramuricea clavata</name>
    <name type="common">Red gorgonian</name>
    <name type="synonym">Violescent sea-whip</name>
    <dbReference type="NCBI Taxonomy" id="317549"/>
    <lineage>
        <taxon>Eukaryota</taxon>
        <taxon>Metazoa</taxon>
        <taxon>Cnidaria</taxon>
        <taxon>Anthozoa</taxon>
        <taxon>Octocorallia</taxon>
        <taxon>Malacalcyonacea</taxon>
        <taxon>Plexauridae</taxon>
        <taxon>Paramuricea</taxon>
    </lineage>
</organism>
<dbReference type="EMBL" id="CACRXK020000260">
    <property type="protein sequence ID" value="CAB3980133.1"/>
    <property type="molecule type" value="Genomic_DNA"/>
</dbReference>
<dbReference type="InterPro" id="IPR001660">
    <property type="entry name" value="SAM"/>
</dbReference>
<gene>
    <name evidence="2" type="ORF">PACLA_8A045354</name>
</gene>
<reference evidence="2" key="1">
    <citation type="submission" date="2020-04" db="EMBL/GenBank/DDBJ databases">
        <authorList>
            <person name="Alioto T."/>
            <person name="Alioto T."/>
            <person name="Gomez Garrido J."/>
        </authorList>
    </citation>
    <scope>NUCLEOTIDE SEQUENCE</scope>
    <source>
        <strain evidence="2">A484AB</strain>
    </source>
</reference>
<evidence type="ECO:0000313" key="3">
    <source>
        <dbReference type="Proteomes" id="UP001152795"/>
    </source>
</evidence>
<feature type="region of interest" description="Disordered" evidence="1">
    <location>
        <begin position="72"/>
        <end position="108"/>
    </location>
</feature>
<proteinExistence type="predicted"/>
<evidence type="ECO:0000256" key="1">
    <source>
        <dbReference type="SAM" id="MobiDB-lite"/>
    </source>
</evidence>
<feature type="non-terminal residue" evidence="2">
    <location>
        <position position="108"/>
    </location>
</feature>
<name>A0A7D9DAY3_PARCT</name>
<dbReference type="OrthoDB" id="202764at2759"/>
<dbReference type="Gene3D" id="1.10.150.50">
    <property type="entry name" value="Transcription Factor, Ets-1"/>
    <property type="match status" value="1"/>
</dbReference>
<dbReference type="AlphaFoldDB" id="A0A7D9DAY3"/>
<accession>A0A7D9DAY3</accession>
<dbReference type="SUPFAM" id="SSF47769">
    <property type="entry name" value="SAM/Pointed domain"/>
    <property type="match status" value="1"/>
</dbReference>
<dbReference type="Proteomes" id="UP001152795">
    <property type="component" value="Unassembled WGS sequence"/>
</dbReference>
<dbReference type="InterPro" id="IPR013761">
    <property type="entry name" value="SAM/pointed_sf"/>
</dbReference>
<sequence>MEQVQEWLKKNGFEEYCERFLENRIDSKALMALIERGTELLIPIIGDRMKFIEAKESFSKDMSNNVVINVEENVEDDPQDGVDIGEGTSVNTEPVAAQNKGDDLNTSA</sequence>
<comment type="caution">
    <text evidence="2">The sequence shown here is derived from an EMBL/GenBank/DDBJ whole genome shotgun (WGS) entry which is preliminary data.</text>
</comment>
<dbReference type="Pfam" id="PF00536">
    <property type="entry name" value="SAM_1"/>
    <property type="match status" value="1"/>
</dbReference>
<evidence type="ECO:0000313" key="2">
    <source>
        <dbReference type="EMBL" id="CAB3980133.1"/>
    </source>
</evidence>
<dbReference type="PROSITE" id="PS50105">
    <property type="entry name" value="SAM_DOMAIN"/>
    <property type="match status" value="1"/>
</dbReference>